<dbReference type="GO" id="GO:0052621">
    <property type="term" value="F:diguanylate cyclase activity"/>
    <property type="evidence" value="ECO:0007669"/>
    <property type="project" value="UniProtKB-EC"/>
</dbReference>
<evidence type="ECO:0000256" key="7">
    <source>
        <dbReference type="SAM" id="Phobius"/>
    </source>
</evidence>
<keyword evidence="10" id="KW-0548">Nucleotidyltransferase</keyword>
<evidence type="ECO:0000256" key="5">
    <source>
        <dbReference type="ARBA" id="ARBA00023136"/>
    </source>
</evidence>
<keyword evidence="10" id="KW-0808">Transferase</keyword>
<dbReference type="InterPro" id="IPR029787">
    <property type="entry name" value="Nucleotide_cyclase"/>
</dbReference>
<keyword evidence="5 7" id="KW-0472">Membrane</keyword>
<comment type="subcellular location">
    <subcellularLocation>
        <location evidence="1">Membrane</location>
    </subcellularLocation>
</comment>
<dbReference type="GO" id="GO:0005886">
    <property type="term" value="C:plasma membrane"/>
    <property type="evidence" value="ECO:0007669"/>
    <property type="project" value="TreeGrafter"/>
</dbReference>
<dbReference type="PROSITE" id="PS50839">
    <property type="entry name" value="CHASE"/>
    <property type="match status" value="1"/>
</dbReference>
<gene>
    <name evidence="10" type="ORF">N8M53_07490</name>
</gene>
<dbReference type="GO" id="GO:0007165">
    <property type="term" value="P:signal transduction"/>
    <property type="evidence" value="ECO:0007669"/>
    <property type="project" value="UniProtKB-ARBA"/>
</dbReference>
<dbReference type="RefSeq" id="WP_269578323.1">
    <property type="nucleotide sequence ID" value="NZ_CP114588.1"/>
</dbReference>
<evidence type="ECO:0000256" key="3">
    <source>
        <dbReference type="ARBA" id="ARBA00022692"/>
    </source>
</evidence>
<dbReference type="SMART" id="SM01079">
    <property type="entry name" value="CHASE"/>
    <property type="match status" value="1"/>
</dbReference>
<organism evidence="10 11">
    <name type="scientific">Salinivibrio kushneri</name>
    <dbReference type="NCBI Taxonomy" id="1908198"/>
    <lineage>
        <taxon>Bacteria</taxon>
        <taxon>Pseudomonadati</taxon>
        <taxon>Pseudomonadota</taxon>
        <taxon>Gammaproteobacteria</taxon>
        <taxon>Vibrionales</taxon>
        <taxon>Vibrionaceae</taxon>
        <taxon>Salinivibrio</taxon>
    </lineage>
</organism>
<accession>A0AA47LQF8</accession>
<dbReference type="SMART" id="SM00267">
    <property type="entry name" value="GGDEF"/>
    <property type="match status" value="1"/>
</dbReference>
<name>A0AA47LQF8_9GAMM</name>
<evidence type="ECO:0000256" key="2">
    <source>
        <dbReference type="ARBA" id="ARBA00012528"/>
    </source>
</evidence>
<feature type="domain" description="CHASE" evidence="8">
    <location>
        <begin position="70"/>
        <end position="296"/>
    </location>
</feature>
<evidence type="ECO:0000256" key="1">
    <source>
        <dbReference type="ARBA" id="ARBA00004370"/>
    </source>
</evidence>
<dbReference type="PROSITE" id="PS50887">
    <property type="entry name" value="GGDEF"/>
    <property type="match status" value="1"/>
</dbReference>
<proteinExistence type="predicted"/>
<dbReference type="Pfam" id="PF00990">
    <property type="entry name" value="GGDEF"/>
    <property type="match status" value="1"/>
</dbReference>
<dbReference type="PANTHER" id="PTHR45138">
    <property type="entry name" value="REGULATORY COMPONENTS OF SENSORY TRANSDUCTION SYSTEM"/>
    <property type="match status" value="1"/>
</dbReference>
<dbReference type="EMBL" id="CP114588">
    <property type="protein sequence ID" value="WBA07709.1"/>
    <property type="molecule type" value="Genomic_DNA"/>
</dbReference>
<dbReference type="GO" id="GO:0043709">
    <property type="term" value="P:cell adhesion involved in single-species biofilm formation"/>
    <property type="evidence" value="ECO:0007669"/>
    <property type="project" value="TreeGrafter"/>
</dbReference>
<dbReference type="NCBIfam" id="TIGR00254">
    <property type="entry name" value="GGDEF"/>
    <property type="match status" value="1"/>
</dbReference>
<evidence type="ECO:0000313" key="10">
    <source>
        <dbReference type="EMBL" id="WBA07709.1"/>
    </source>
</evidence>
<keyword evidence="4 7" id="KW-1133">Transmembrane helix</keyword>
<reference evidence="10" key="1">
    <citation type="submission" date="2022-09" db="EMBL/GenBank/DDBJ databases">
        <authorList>
            <person name="Li Z.-J."/>
        </authorList>
    </citation>
    <scope>NUCLEOTIDE SEQUENCE</scope>
    <source>
        <strain evidence="10">TGB11</strain>
    </source>
</reference>
<evidence type="ECO:0000313" key="11">
    <source>
        <dbReference type="Proteomes" id="UP001164748"/>
    </source>
</evidence>
<evidence type="ECO:0000256" key="6">
    <source>
        <dbReference type="ARBA" id="ARBA00034247"/>
    </source>
</evidence>
<dbReference type="InterPro" id="IPR043128">
    <property type="entry name" value="Rev_trsase/Diguanyl_cyclase"/>
</dbReference>
<dbReference type="InterPro" id="IPR006189">
    <property type="entry name" value="CHASE_dom"/>
</dbReference>
<dbReference type="AlphaFoldDB" id="A0AA47LQF8"/>
<dbReference type="CDD" id="cd01949">
    <property type="entry name" value="GGDEF"/>
    <property type="match status" value="1"/>
</dbReference>
<dbReference type="Gene3D" id="3.30.70.270">
    <property type="match status" value="1"/>
</dbReference>
<dbReference type="EC" id="2.7.7.65" evidence="2"/>
<dbReference type="InterPro" id="IPR042240">
    <property type="entry name" value="CHASE_sf"/>
</dbReference>
<sequence length="538" mass="60734">MPRRAWSVIVLTALIGVGFAALTAHLLYQKEQEAIRKELHKDVNNAAMALAREVNLGLELLYAVKNHFDAGHRLDARNFQPLTSGVLKRHPSFKSIEWVDIVMHHQRRHYVQGMEERGATSSQLNIVELDENNQLVPAQRRDMYFPLRFTSGENREASVIGYDLGSTPVTRQALKTSFNTGVPVATPATTIERAYGNVRGFLLIMPILLDPEQLGGEDTRDLRGFLVAVIDVNTLVNLAIDTVINDGINYTLIDATDPNNRQVLHTQRVELAQMKDSLAQQPAKPIFFAGREWELVGYPTVSYMQARQSWVPLWTFLIGSGIFLVICYLLYRLQSRAYSVQVQVEQKTHALKEANSRLESMTKCDGLTGLHNRTQFEQELEREIQRAIRDEAPLSLMVVEIQHLSNYNNLYGRIAGDQLIRQIAQVLDEMLKRPGDLVCRFTGSQFVAILPRTEGAERLADECVKAVRRLSLAFEGEPEDRVRVFVGGVTVSDQKEMTASRLHAYGEIGLTRAKADNDTGWHWMEISAPVQDNQSFDP</sequence>
<dbReference type="InterPro" id="IPR050469">
    <property type="entry name" value="Diguanylate_Cyclase"/>
</dbReference>
<feature type="transmembrane region" description="Helical" evidence="7">
    <location>
        <begin position="310"/>
        <end position="331"/>
    </location>
</feature>
<feature type="domain" description="GGDEF" evidence="9">
    <location>
        <begin position="392"/>
        <end position="529"/>
    </location>
</feature>
<comment type="catalytic activity">
    <reaction evidence="6">
        <text>2 GTP = 3',3'-c-di-GMP + 2 diphosphate</text>
        <dbReference type="Rhea" id="RHEA:24898"/>
        <dbReference type="ChEBI" id="CHEBI:33019"/>
        <dbReference type="ChEBI" id="CHEBI:37565"/>
        <dbReference type="ChEBI" id="CHEBI:58805"/>
        <dbReference type="EC" id="2.7.7.65"/>
    </reaction>
</comment>
<keyword evidence="3 7" id="KW-0812">Transmembrane</keyword>
<evidence type="ECO:0000259" key="8">
    <source>
        <dbReference type="PROSITE" id="PS50839"/>
    </source>
</evidence>
<dbReference type="GO" id="GO:1902201">
    <property type="term" value="P:negative regulation of bacterial-type flagellum-dependent cell motility"/>
    <property type="evidence" value="ECO:0007669"/>
    <property type="project" value="TreeGrafter"/>
</dbReference>
<protein>
    <recommendedName>
        <fullName evidence="2">diguanylate cyclase</fullName>
        <ecNumber evidence="2">2.7.7.65</ecNumber>
    </recommendedName>
</protein>
<dbReference type="Gene3D" id="3.30.450.350">
    <property type="entry name" value="CHASE domain"/>
    <property type="match status" value="1"/>
</dbReference>
<dbReference type="Proteomes" id="UP001164748">
    <property type="component" value="Chromosome"/>
</dbReference>
<dbReference type="InterPro" id="IPR000160">
    <property type="entry name" value="GGDEF_dom"/>
</dbReference>
<dbReference type="SUPFAM" id="SSF55073">
    <property type="entry name" value="Nucleotide cyclase"/>
    <property type="match status" value="1"/>
</dbReference>
<evidence type="ECO:0000256" key="4">
    <source>
        <dbReference type="ARBA" id="ARBA00022989"/>
    </source>
</evidence>
<evidence type="ECO:0000259" key="9">
    <source>
        <dbReference type="PROSITE" id="PS50887"/>
    </source>
</evidence>
<dbReference type="Pfam" id="PF03924">
    <property type="entry name" value="CHASE"/>
    <property type="match status" value="1"/>
</dbReference>
<dbReference type="PANTHER" id="PTHR45138:SF9">
    <property type="entry name" value="DIGUANYLATE CYCLASE DGCM-RELATED"/>
    <property type="match status" value="1"/>
</dbReference>